<keyword evidence="5" id="KW-1185">Reference proteome</keyword>
<dbReference type="InterPro" id="IPR021714">
    <property type="entry name" value="URB1_N"/>
</dbReference>
<feature type="domain" description="URB1 N-terminal" evidence="2">
    <location>
        <begin position="82"/>
        <end position="382"/>
    </location>
</feature>
<feature type="compositionally biased region" description="Basic and acidic residues" evidence="1">
    <location>
        <begin position="1794"/>
        <end position="1803"/>
    </location>
</feature>
<dbReference type="InterPro" id="IPR039844">
    <property type="entry name" value="URB1"/>
</dbReference>
<evidence type="ECO:0000313" key="4">
    <source>
        <dbReference type="EMBL" id="KAJ8315749.1"/>
    </source>
</evidence>
<feature type="domain" description="URB1 C-terminal" evidence="3">
    <location>
        <begin position="1522"/>
        <end position="1697"/>
    </location>
</feature>
<name>A0ABQ9FEN8_TEGGR</name>
<accession>A0ABQ9FEN8</accession>
<organism evidence="4 5">
    <name type="scientific">Tegillarca granosa</name>
    <name type="common">Malaysian cockle</name>
    <name type="synonym">Anadara granosa</name>
    <dbReference type="NCBI Taxonomy" id="220873"/>
    <lineage>
        <taxon>Eukaryota</taxon>
        <taxon>Metazoa</taxon>
        <taxon>Spiralia</taxon>
        <taxon>Lophotrochozoa</taxon>
        <taxon>Mollusca</taxon>
        <taxon>Bivalvia</taxon>
        <taxon>Autobranchia</taxon>
        <taxon>Pteriomorphia</taxon>
        <taxon>Arcoida</taxon>
        <taxon>Arcoidea</taxon>
        <taxon>Arcidae</taxon>
        <taxon>Tegillarca</taxon>
    </lineage>
</organism>
<dbReference type="Pfam" id="PF11707">
    <property type="entry name" value="Npa1"/>
    <property type="match status" value="1"/>
</dbReference>
<dbReference type="SUPFAM" id="SSF48371">
    <property type="entry name" value="ARM repeat"/>
    <property type="match status" value="1"/>
</dbReference>
<evidence type="ECO:0000313" key="5">
    <source>
        <dbReference type="Proteomes" id="UP001217089"/>
    </source>
</evidence>
<protein>
    <recommendedName>
        <fullName evidence="6">Nucleolar pre-ribosomal-associated protein 1</fullName>
    </recommendedName>
</protein>
<evidence type="ECO:0000259" key="3">
    <source>
        <dbReference type="Pfam" id="PF16201"/>
    </source>
</evidence>
<reference evidence="4 5" key="1">
    <citation type="submission" date="2022-12" db="EMBL/GenBank/DDBJ databases">
        <title>Chromosome-level genome of Tegillarca granosa.</title>
        <authorList>
            <person name="Kim J."/>
        </authorList>
    </citation>
    <scope>NUCLEOTIDE SEQUENCE [LARGE SCALE GENOMIC DNA]</scope>
    <source>
        <strain evidence="4">Teg-2019</strain>
        <tissue evidence="4">Adductor muscle</tissue>
    </source>
</reference>
<feature type="region of interest" description="Disordered" evidence="1">
    <location>
        <begin position="1"/>
        <end position="31"/>
    </location>
</feature>
<evidence type="ECO:0000256" key="1">
    <source>
        <dbReference type="SAM" id="MobiDB-lite"/>
    </source>
</evidence>
<sequence>MDGTITARKKRKKASSQVQDEDIPQDKKPKNEEFTEINFKHSIKNPDYTFTALEMFVDTAQKWSPDSGYDIVNAYCRTSGECEEIFKVLEAGRRKHQEIALVFGALEAILIRIIDDLEKYTFIGQNIVQKVVSSRMGTVYFSLQPSNKSNNIKMTLKMLTAMVMVSEATAKALIGQFDFNNVNIQPLFNRRNTRDPKDVRTCMLHFIMSFLMTGGDFVIKQLVEERGILGRVFNGMKFDNVTTIELVLSTVLEKIVQNPAISKTSKMKIFGEATLKHLIHLYNWKGPSSWKNQMETGTEEANILSTESDKNEDQQRVSESVHSLLTENQNMLITNFLASVGSLENPLIKDLVIKTLATCPDQLGWYLKTLLNSLTPRSSNKWGMTMDLLCKIYENLSVLPSVKEHLSTEKFVQMVLVFVLPPQQVTNTVMQAIKVMPDMKTLMTCLDKTTKKSDEVKADIEMEDGLHTEMMTVSKIDHIILLEQVLCLFQELSPLVLVDNPADINRLMEVVKHVTHNKDQSENMKDSEENNQVTHDIDGTNQNEVLPNLYLLKLLSGTDARKLPWEKSGSEGHTLMYLLLEMLLKINDKPLLNITQYLICQLLVSTGLFEGTKEEIHFWLKHYCSFVRGDNCDKQKLTEILSVIFITYISNPYPYIDKVSDCMSEAAAMETAESKMEATSIGTSDSFIDAVLEMDDEEMEDQLIVQDSGISTHQQLKLPFSPLTVVALEHLSKSDSQIAGFPEYLSCTVLDIFHIQMDPFPYICLVNKSSNDLDTKVKKYMLSWLPTDKEKKLKLPSETSVLTHLDEYSLNLLKIFIDSDISLAEDVCDQRLMSKDAEIIIKHCLLYIQAIIKKCEQGKTLKTDLIEVFYGIIRNAFGSLKCEQLDNSEDVETQSPELAILFNMKDQPTDKILHCVEYFLCHPVNKCWFLCMKESKDINNDLKEEISDCVTSQVTMTISEFEDVKLEKAIEPYFGNLCSYLQGMKEERCSDHEKLTTIKRITDIICKHVNKDCQENLLCILVDTPLNVLRKKKSKELSPLAKVLILLIQNLTTSDTVLKISVNTVHKLFDLLVELGNEKLDSALEQFFTTFAYFTVMVKQKTFEYLLSKPNNAKLEMAVVIITHNSLMRGYFGKWIAENLTDCNKREYLTVIITYLTCLIETSEFQEIHTDQDTTHLKCTLLEKLMKLKCYGKKYLKKIVQNIIAAIDKNVHVTSHHIDVLHGILTDLNKSEEETTECCGSRKTLFISCKTCMMKSMSSKQNRNRKLEEHCIKIIVGFQQKELVELVVDKNVEDWSSFMKSILKNYYRDPGVLSLLEKLVRALYTNGVEQKQDLPAELLFEMVTGHSLYLQIMFNEAYPCAKEPLIDLLTALVEVKPDCCVTKHVGILLGAYGATLSQSDQKILYLLQIFEKNGAIMSEFKPFLWGAKAVEQQSIKNSLGPSLWKQPTLENVMENLDPAKLHYSILNFPLRRKLMPLMVQTITDCKSEDDVYDPCFILPLFSYLMSPDSLLDCRRVVESNCLGYIMAAISSHDTAMRGATYHVLGEYMQHLEGARFPEKDQVLYLLQLLQRSIEKPNIKIASIIMIFFAKAVKILLAPGDHMYPVINSFLLLKPNLDILNFKEERGWILGLLSEGLRETADYRIYQKRYIFKLLLGYYDSSISDSYTQNQVLKIVCAACREKTAALDLVKHHGIISWLSGVLTYREDTSHEVWISFLKTLLSVLKHINTTVESLKVQGHSYHHVALNLRDVCMLTSLTSGKERESIETAHRIMESCGFMIHRGEDVKVKQNIDHSTKKKEGQKIESSNSKNDFSSGQVEHATEQANFEKSTKQIQILAMSVCQYWCPWQPDIDSQAAHENDALICSRVPVYLVLDVSSVSDCQ</sequence>
<dbReference type="InterPro" id="IPR032436">
    <property type="entry name" value="URB1_C"/>
</dbReference>
<proteinExistence type="predicted"/>
<evidence type="ECO:0000259" key="2">
    <source>
        <dbReference type="Pfam" id="PF11707"/>
    </source>
</evidence>
<comment type="caution">
    <text evidence="4">The sequence shown here is derived from an EMBL/GenBank/DDBJ whole genome shotgun (WGS) entry which is preliminary data.</text>
</comment>
<evidence type="ECO:0008006" key="6">
    <source>
        <dbReference type="Google" id="ProtNLM"/>
    </source>
</evidence>
<feature type="region of interest" description="Disordered" evidence="1">
    <location>
        <begin position="1794"/>
        <end position="1826"/>
    </location>
</feature>
<dbReference type="EMBL" id="JARBDR010000337">
    <property type="protein sequence ID" value="KAJ8315749.1"/>
    <property type="molecule type" value="Genomic_DNA"/>
</dbReference>
<dbReference type="Pfam" id="PF16201">
    <property type="entry name" value="NopRA1"/>
    <property type="match status" value="1"/>
</dbReference>
<gene>
    <name evidence="4" type="ORF">KUTeg_007899</name>
</gene>
<dbReference type="PANTHER" id="PTHR13500">
    <property type="entry name" value="NUCLEOLAR PRERIBOSOMAL-ASSOCIATED PROTEIN 1"/>
    <property type="match status" value="1"/>
</dbReference>
<dbReference type="InterPro" id="IPR016024">
    <property type="entry name" value="ARM-type_fold"/>
</dbReference>
<dbReference type="Proteomes" id="UP001217089">
    <property type="component" value="Unassembled WGS sequence"/>
</dbReference>
<feature type="compositionally biased region" description="Polar residues" evidence="1">
    <location>
        <begin position="1804"/>
        <end position="1826"/>
    </location>
</feature>
<dbReference type="PANTHER" id="PTHR13500:SF0">
    <property type="entry name" value="NUCLEOLAR PRE-RIBOSOMAL-ASSOCIATED PROTEIN 1"/>
    <property type="match status" value="1"/>
</dbReference>